<evidence type="ECO:0000256" key="2">
    <source>
        <dbReference type="ARBA" id="ARBA00009677"/>
    </source>
</evidence>
<dbReference type="InterPro" id="IPR020013">
    <property type="entry name" value="Flagellar_FlgE/F/G"/>
</dbReference>
<dbReference type="EMBL" id="LZYB01000003">
    <property type="protein sequence ID" value="OBV10936.1"/>
    <property type="molecule type" value="Genomic_DNA"/>
</dbReference>
<dbReference type="RefSeq" id="WP_068863401.1">
    <property type="nucleotide sequence ID" value="NZ_LZYB01000003.1"/>
</dbReference>
<comment type="caution">
    <text evidence="8">The sequence shown here is derived from an EMBL/GenBank/DDBJ whole genome shotgun (WGS) entry which is preliminary data.</text>
</comment>
<dbReference type="Pfam" id="PF06429">
    <property type="entry name" value="Flg_bbr_C"/>
    <property type="match status" value="1"/>
</dbReference>
<dbReference type="GO" id="GO:0009424">
    <property type="term" value="C:bacterial-type flagellum hook"/>
    <property type="evidence" value="ECO:0007669"/>
    <property type="project" value="TreeGrafter"/>
</dbReference>
<evidence type="ECO:0000313" key="9">
    <source>
        <dbReference type="Proteomes" id="UP000092484"/>
    </source>
</evidence>
<evidence type="ECO:0000259" key="6">
    <source>
        <dbReference type="Pfam" id="PF06429"/>
    </source>
</evidence>
<dbReference type="STRING" id="1300349.I603_1344"/>
<dbReference type="NCBIfam" id="TIGR03506">
    <property type="entry name" value="FlgEFG_subfam"/>
    <property type="match status" value="2"/>
</dbReference>
<feature type="domain" description="Flagellar basal body rod protein N-terminal" evidence="5">
    <location>
        <begin position="5"/>
        <end position="33"/>
    </location>
</feature>
<evidence type="ECO:0000313" key="8">
    <source>
        <dbReference type="EMBL" id="OBV10936.1"/>
    </source>
</evidence>
<dbReference type="Pfam" id="PF00460">
    <property type="entry name" value="Flg_bb_rod"/>
    <property type="match status" value="1"/>
</dbReference>
<dbReference type="InterPro" id="IPR010930">
    <property type="entry name" value="Flg_bb/hook_C_dom"/>
</dbReference>
<dbReference type="Proteomes" id="UP000092484">
    <property type="component" value="Unassembled WGS sequence"/>
</dbReference>
<dbReference type="InterPro" id="IPR053967">
    <property type="entry name" value="LlgE_F_G-like_D1"/>
</dbReference>
<evidence type="ECO:0000259" key="5">
    <source>
        <dbReference type="Pfam" id="PF00460"/>
    </source>
</evidence>
<feature type="domain" description="Flagellar basal-body/hook protein C-terminal" evidence="6">
    <location>
        <begin position="224"/>
        <end position="268"/>
    </location>
</feature>
<proteinExistence type="inferred from homology"/>
<dbReference type="InterPro" id="IPR037925">
    <property type="entry name" value="FlgE/F/G-like"/>
</dbReference>
<dbReference type="Pfam" id="PF22692">
    <property type="entry name" value="LlgE_F_G_D1"/>
    <property type="match status" value="1"/>
</dbReference>
<protein>
    <recommendedName>
        <fullName evidence="4">Flagellar hook protein FlgE</fullName>
    </recommendedName>
</protein>
<feature type="domain" description="Flagellar hook protein FlgE/F/G-like D1" evidence="7">
    <location>
        <begin position="83"/>
        <end position="168"/>
    </location>
</feature>
<accession>A0A1A7BGU3</accession>
<dbReference type="GO" id="GO:0071978">
    <property type="term" value="P:bacterial-type flagellum-dependent swarming motility"/>
    <property type="evidence" value="ECO:0007669"/>
    <property type="project" value="TreeGrafter"/>
</dbReference>
<name>A0A1A7BGU3_9SPHN</name>
<keyword evidence="3 4" id="KW-0975">Bacterial flagellum</keyword>
<comment type="similarity">
    <text evidence="2 4">Belongs to the flagella basal body rod proteins family.</text>
</comment>
<evidence type="ECO:0000259" key="7">
    <source>
        <dbReference type="Pfam" id="PF22692"/>
    </source>
</evidence>
<keyword evidence="8" id="KW-0969">Cilium</keyword>
<evidence type="ECO:0000256" key="4">
    <source>
        <dbReference type="RuleBase" id="RU362116"/>
    </source>
</evidence>
<comment type="subcellular location">
    <subcellularLocation>
        <location evidence="1 4">Bacterial flagellum basal body</location>
    </subcellularLocation>
</comment>
<organism evidence="8 9">
    <name type="scientific">Erythrobacter dokdonensis DSW-74</name>
    <dbReference type="NCBI Taxonomy" id="1300349"/>
    <lineage>
        <taxon>Bacteria</taxon>
        <taxon>Pseudomonadati</taxon>
        <taxon>Pseudomonadota</taxon>
        <taxon>Alphaproteobacteria</taxon>
        <taxon>Sphingomonadales</taxon>
        <taxon>Erythrobacteraceae</taxon>
        <taxon>Erythrobacter/Porphyrobacter group</taxon>
        <taxon>Erythrobacter</taxon>
    </lineage>
</organism>
<sequence length="271" mass="27944">MSFFTSLSGLRNAETDLRVIAHNIANAETVGFKKSSAQFADLVATGAPTDPRRTAGIGATVSAITQDFALGPLEQTGRSLDIAIDGDGFFALENPFSGDLSFTRNGNFQLRATGELQDANGNRLQAFPVDAAGVPTSTVPASVIVPLTNGAGSALANVTIDNRGIVSAAYADGTSTPVGQIALATFAATSGLRAIGQTKWQASGDSGPPIFGNPGIGNNGEMISGALERSNVDLAEEMVSLLTAQRNFQANARAIDTATQISTTVINLRQQ</sequence>
<keyword evidence="8" id="KW-0282">Flagellum</keyword>
<evidence type="ECO:0000256" key="3">
    <source>
        <dbReference type="ARBA" id="ARBA00023143"/>
    </source>
</evidence>
<keyword evidence="8" id="KW-0966">Cell projection</keyword>
<evidence type="ECO:0000256" key="1">
    <source>
        <dbReference type="ARBA" id="ARBA00004117"/>
    </source>
</evidence>
<reference evidence="8 9" key="1">
    <citation type="submission" date="2016-06" db="EMBL/GenBank/DDBJ databases">
        <title>Genome sequence of Porphyrobacter dokdonensis DSW-74.</title>
        <authorList>
            <person name="Kim J.F."/>
            <person name="Song J.Y."/>
        </authorList>
    </citation>
    <scope>NUCLEOTIDE SEQUENCE [LARGE SCALE GENOMIC DNA]</scope>
    <source>
        <strain evidence="8 9">DSW-74</strain>
    </source>
</reference>
<dbReference type="PANTHER" id="PTHR30435:SF1">
    <property type="entry name" value="FLAGELLAR HOOK PROTEIN FLGE"/>
    <property type="match status" value="1"/>
</dbReference>
<keyword evidence="9" id="KW-1185">Reference proteome</keyword>
<dbReference type="SUPFAM" id="SSF117143">
    <property type="entry name" value="Flagellar hook protein flgE"/>
    <property type="match status" value="1"/>
</dbReference>
<dbReference type="PANTHER" id="PTHR30435">
    <property type="entry name" value="FLAGELLAR PROTEIN"/>
    <property type="match status" value="1"/>
</dbReference>
<gene>
    <name evidence="8" type="ORF">I603_1344</name>
</gene>
<comment type="function">
    <text evidence="4">A flexible structure which links the flagellar filament to the drive apparatus in the basal body.</text>
</comment>
<dbReference type="GO" id="GO:0005829">
    <property type="term" value="C:cytosol"/>
    <property type="evidence" value="ECO:0007669"/>
    <property type="project" value="TreeGrafter"/>
</dbReference>
<dbReference type="InterPro" id="IPR001444">
    <property type="entry name" value="Flag_bb_rod_N"/>
</dbReference>
<dbReference type="PATRIC" id="fig|1300349.4.peg.1340"/>
<dbReference type="AlphaFoldDB" id="A0A1A7BGU3"/>
<dbReference type="GO" id="GO:0009425">
    <property type="term" value="C:bacterial-type flagellum basal body"/>
    <property type="evidence" value="ECO:0007669"/>
    <property type="project" value="UniProtKB-SubCell"/>
</dbReference>